<feature type="transmembrane region" description="Helical" evidence="2">
    <location>
        <begin position="251"/>
        <end position="275"/>
    </location>
</feature>
<comment type="caution">
    <text evidence="3">The sequence shown here is derived from an EMBL/GenBank/DDBJ whole genome shotgun (WGS) entry which is preliminary data.</text>
</comment>
<evidence type="ECO:0000256" key="2">
    <source>
        <dbReference type="SAM" id="Phobius"/>
    </source>
</evidence>
<name>A0ABS2TY26_9ACTN</name>
<gene>
    <name evidence="3" type="ORF">ITX44_27550</name>
</gene>
<protein>
    <submittedName>
        <fullName evidence="3">DUF2029 domain-containing protein</fullName>
    </submittedName>
</protein>
<feature type="transmembrane region" description="Helical" evidence="2">
    <location>
        <begin position="482"/>
        <end position="499"/>
    </location>
</feature>
<feature type="transmembrane region" description="Helical" evidence="2">
    <location>
        <begin position="116"/>
        <end position="135"/>
    </location>
</feature>
<dbReference type="EMBL" id="JADKYB010000016">
    <property type="protein sequence ID" value="MBM9508245.1"/>
    <property type="molecule type" value="Genomic_DNA"/>
</dbReference>
<keyword evidence="2" id="KW-1133">Transmembrane helix</keyword>
<dbReference type="RefSeq" id="WP_205360105.1">
    <property type="nucleotide sequence ID" value="NZ_JADKYB010000016.1"/>
</dbReference>
<evidence type="ECO:0000256" key="1">
    <source>
        <dbReference type="SAM" id="MobiDB-lite"/>
    </source>
</evidence>
<feature type="compositionally biased region" description="Basic and acidic residues" evidence="1">
    <location>
        <begin position="15"/>
        <end position="29"/>
    </location>
</feature>
<sequence length="521" mass="54739">MQGNAPASSPLEDSPAPRRPIDAGRESRGPGRVLGISALVCCAGATLLMITSGALGPSSTEPVFGSTGLLPPWFRRTDPPDLLVCALVTLVLALGTATVIAGLAAVRRQWSPRPRTLLLCGALAVAGLLCVPPVGTTDPLNYAVYGRMATLGTDPYRTTPWEFGQGSDPIGQLALAEPWLHYPSVYGPLVTATEWAASLAGGTSMLRTVWLLSVLNGAAFVATGALLLKLAGPDPARRVRSQLLWTLNPVLMWNLVAGPHIDALGALCVVAAFWALRRSGLTTGLLLGAAAAVKITLGILVLPFAWSMRHDRRRLVAVAAGGVLVLAVGYGLTPHAVLNAARVSGESAVGSPWPLMLRKLLVPVFGAAGGKAVMALLEIALVAVLVVLLRATLPPAADGDIAQRAARPALVLVAAYLLGTAYVRPWYDALAWVLVALVPRSWFDPVLLAHTTLMTVPFIPGLPQPLHPHILNVLALQTGYRIVPALQVLLLCTVLYVCARRIRRGRGAGQPLRPLAEVNDG</sequence>
<keyword evidence="2" id="KW-0472">Membrane</keyword>
<feature type="transmembrane region" description="Helical" evidence="2">
    <location>
        <begin position="315"/>
        <end position="333"/>
    </location>
</feature>
<dbReference type="Proteomes" id="UP000749040">
    <property type="component" value="Unassembled WGS sequence"/>
</dbReference>
<keyword evidence="4" id="KW-1185">Reference proteome</keyword>
<feature type="transmembrane region" description="Helical" evidence="2">
    <location>
        <begin position="81"/>
        <end position="104"/>
    </location>
</feature>
<feature type="transmembrane region" description="Helical" evidence="2">
    <location>
        <begin position="209"/>
        <end position="230"/>
    </location>
</feature>
<keyword evidence="2" id="KW-0812">Transmembrane</keyword>
<feature type="transmembrane region" description="Helical" evidence="2">
    <location>
        <begin position="409"/>
        <end position="427"/>
    </location>
</feature>
<feature type="transmembrane region" description="Helical" evidence="2">
    <location>
        <begin position="281"/>
        <end position="303"/>
    </location>
</feature>
<feature type="region of interest" description="Disordered" evidence="1">
    <location>
        <begin position="1"/>
        <end position="29"/>
    </location>
</feature>
<feature type="transmembrane region" description="Helical" evidence="2">
    <location>
        <begin position="360"/>
        <end position="389"/>
    </location>
</feature>
<evidence type="ECO:0000313" key="3">
    <source>
        <dbReference type="EMBL" id="MBM9508245.1"/>
    </source>
</evidence>
<organism evidence="3 4">
    <name type="scientific">Actinacidiphila acididurans</name>
    <dbReference type="NCBI Taxonomy" id="2784346"/>
    <lineage>
        <taxon>Bacteria</taxon>
        <taxon>Bacillati</taxon>
        <taxon>Actinomycetota</taxon>
        <taxon>Actinomycetes</taxon>
        <taxon>Kitasatosporales</taxon>
        <taxon>Streptomycetaceae</taxon>
        <taxon>Actinacidiphila</taxon>
    </lineage>
</organism>
<proteinExistence type="predicted"/>
<dbReference type="Pfam" id="PF26314">
    <property type="entry name" value="MptA_B_family"/>
    <property type="match status" value="1"/>
</dbReference>
<reference evidence="3 4" key="1">
    <citation type="submission" date="2021-01" db="EMBL/GenBank/DDBJ databases">
        <title>Streptomyces acididurans sp. nov., isolated from a peat swamp forest soil.</title>
        <authorList>
            <person name="Chantavorakit T."/>
            <person name="Duangmal K."/>
        </authorList>
    </citation>
    <scope>NUCLEOTIDE SEQUENCE [LARGE SCALE GENOMIC DNA]</scope>
    <source>
        <strain evidence="3 4">KK5PA1</strain>
    </source>
</reference>
<accession>A0ABS2TY26</accession>
<evidence type="ECO:0000313" key="4">
    <source>
        <dbReference type="Proteomes" id="UP000749040"/>
    </source>
</evidence>
<feature type="transmembrane region" description="Helical" evidence="2">
    <location>
        <begin position="33"/>
        <end position="55"/>
    </location>
</feature>